<protein>
    <submittedName>
        <fullName evidence="1">Uncharacterized protein</fullName>
    </submittedName>
</protein>
<reference evidence="1 2" key="1">
    <citation type="submission" date="2018-09" db="EMBL/GenBank/DDBJ databases">
        <title>A clostridial neurotoxin that targets Anopheles mosquitoes.</title>
        <authorList>
            <person name="Contreras E."/>
            <person name="Masuyer G."/>
            <person name="Qureshi N."/>
            <person name="Chawla S."/>
            <person name="Lim H.L."/>
            <person name="Chen J."/>
            <person name="Stenmark P."/>
            <person name="Gill S."/>
        </authorList>
    </citation>
    <scope>NUCLEOTIDE SEQUENCE [LARGE SCALE GENOMIC DNA]</scope>
    <source>
        <strain evidence="1 2">Cbm</strain>
    </source>
</reference>
<gene>
    <name evidence="1" type="ORF">D4A35_00365</name>
</gene>
<accession>A0A5P3X8Z5</accession>
<organism evidence="1 2">
    <name type="scientific">Paraclostridium bifermentans</name>
    <name type="common">Clostridium bifermentans</name>
    <dbReference type="NCBI Taxonomy" id="1490"/>
    <lineage>
        <taxon>Bacteria</taxon>
        <taxon>Bacillati</taxon>
        <taxon>Bacillota</taxon>
        <taxon>Clostridia</taxon>
        <taxon>Peptostreptococcales</taxon>
        <taxon>Peptostreptococcaceae</taxon>
        <taxon>Paraclostridium</taxon>
    </lineage>
</organism>
<dbReference type="RefSeq" id="WP_150885162.1">
    <property type="nucleotide sequence ID" value="NZ_CP032452.1"/>
</dbReference>
<evidence type="ECO:0000313" key="2">
    <source>
        <dbReference type="Proteomes" id="UP000326961"/>
    </source>
</evidence>
<sequence length="102" mass="12293">MASEMQRLVVRNIDKDSLLLSISEREDIVDVMKMFRDDKDYAPREYMNIKQFAEYIQASEKYVRMLAKHADENDLFCITKVGREYRLDRLSYEKWVRNGGRF</sequence>
<name>A0A5P3X8Z5_PARBF</name>
<dbReference type="Proteomes" id="UP000326961">
    <property type="component" value="Chromosome"/>
</dbReference>
<dbReference type="EMBL" id="CP032452">
    <property type="protein sequence ID" value="QEZ67457.1"/>
    <property type="molecule type" value="Genomic_DNA"/>
</dbReference>
<proteinExistence type="predicted"/>
<evidence type="ECO:0000313" key="1">
    <source>
        <dbReference type="EMBL" id="QEZ67457.1"/>
    </source>
</evidence>
<dbReference type="AlphaFoldDB" id="A0A5P3X8Z5"/>